<evidence type="ECO:0000313" key="4">
    <source>
        <dbReference type="Proteomes" id="UP000501534"/>
    </source>
</evidence>
<gene>
    <name evidence="3" type="ORF">DSM104443_00775</name>
</gene>
<dbReference type="Pfam" id="PF20789">
    <property type="entry name" value="4HBT_3C"/>
    <property type="match status" value="1"/>
</dbReference>
<dbReference type="CDD" id="cd03443">
    <property type="entry name" value="PaaI_thioesterase"/>
    <property type="match status" value="1"/>
</dbReference>
<feature type="domain" description="Acyl-CoA thioesterase-like C-terminal" evidence="2">
    <location>
        <begin position="130"/>
        <end position="264"/>
    </location>
</feature>
<dbReference type="InterPro" id="IPR049450">
    <property type="entry name" value="ACOT8-like_C"/>
</dbReference>
<dbReference type="AlphaFoldDB" id="A0A6M4GRN4"/>
<dbReference type="RefSeq" id="WP_171089675.1">
    <property type="nucleotide sequence ID" value="NZ_CP053069.1"/>
</dbReference>
<keyword evidence="4" id="KW-1185">Reference proteome</keyword>
<evidence type="ECO:0000313" key="3">
    <source>
        <dbReference type="EMBL" id="QJR09725.1"/>
    </source>
</evidence>
<dbReference type="Pfam" id="PF13622">
    <property type="entry name" value="4HBT_3"/>
    <property type="match status" value="1"/>
</dbReference>
<proteinExistence type="predicted"/>
<dbReference type="EMBL" id="CP053069">
    <property type="protein sequence ID" value="QJR09725.1"/>
    <property type="molecule type" value="Genomic_DNA"/>
</dbReference>
<dbReference type="Proteomes" id="UP000501534">
    <property type="component" value="Chromosome"/>
</dbReference>
<dbReference type="KEGG" id="uru:DSM104443_00775"/>
<dbReference type="InterPro" id="IPR042171">
    <property type="entry name" value="Acyl-CoA_hotdog"/>
</dbReference>
<organism evidence="3 4">
    <name type="scientific">Usitatibacter rugosus</name>
    <dbReference type="NCBI Taxonomy" id="2732067"/>
    <lineage>
        <taxon>Bacteria</taxon>
        <taxon>Pseudomonadati</taxon>
        <taxon>Pseudomonadota</taxon>
        <taxon>Betaproteobacteria</taxon>
        <taxon>Nitrosomonadales</taxon>
        <taxon>Usitatibacteraceae</taxon>
        <taxon>Usitatibacter</taxon>
    </lineage>
</organism>
<name>A0A6M4GRN4_9PROT</name>
<sequence>MAVTPYSKLLAGIALGEGAASVDVPEDWLQGRTLFGGLQAAIALAAMRTLAPAWALRSLQVTFLAPVPGGRVQARARVLRSSKNTMHVEGRLVDGDTTLALLIGVFGVGRDSAVTLHPTQPAAPAPPTGPAIELLRLPGIVPNFTQHFDARWLAGNLPFTGAANPVNVIELGMRDSGPATEAHVVAMADFIPPIALSFLKERVAAASLTWMLELLADDVSALPLTGWRIDAQMTSAGGGYTSQSLVLWGPGGLPVALGRQTMVVFA</sequence>
<dbReference type="InterPro" id="IPR029069">
    <property type="entry name" value="HotDog_dom_sf"/>
</dbReference>
<dbReference type="InterPro" id="IPR049449">
    <property type="entry name" value="TesB_ACOT8-like_N"/>
</dbReference>
<evidence type="ECO:0000259" key="1">
    <source>
        <dbReference type="Pfam" id="PF13622"/>
    </source>
</evidence>
<evidence type="ECO:0000259" key="2">
    <source>
        <dbReference type="Pfam" id="PF20789"/>
    </source>
</evidence>
<reference evidence="3 4" key="1">
    <citation type="submission" date="2020-04" db="EMBL/GenBank/DDBJ databases">
        <title>Usitatibacter rugosus gen. nov., sp. nov. and Usitatibacter palustris sp. nov., novel members of Usitatibacteraceae fam. nov. within the order Nitrosomonadales isolated from soil.</title>
        <authorList>
            <person name="Huber K.J."/>
            <person name="Neumann-Schaal M."/>
            <person name="Geppert A."/>
            <person name="Luckner M."/>
            <person name="Wanner G."/>
            <person name="Overmann J."/>
        </authorList>
    </citation>
    <scope>NUCLEOTIDE SEQUENCE [LARGE SCALE GENOMIC DNA]</scope>
    <source>
        <strain evidence="3 4">0125_3</strain>
    </source>
</reference>
<accession>A0A6M4GRN4</accession>
<dbReference type="Gene3D" id="2.40.160.210">
    <property type="entry name" value="Acyl-CoA thioesterase, double hotdog domain"/>
    <property type="match status" value="1"/>
</dbReference>
<evidence type="ECO:0008006" key="5">
    <source>
        <dbReference type="Google" id="ProtNLM"/>
    </source>
</evidence>
<dbReference type="SUPFAM" id="SSF54637">
    <property type="entry name" value="Thioesterase/thiol ester dehydrase-isomerase"/>
    <property type="match status" value="2"/>
</dbReference>
<feature type="domain" description="Acyl-CoA thioesterase-like N-terminal HotDog" evidence="1">
    <location>
        <begin position="25"/>
        <end position="106"/>
    </location>
</feature>
<protein>
    <recommendedName>
        <fullName evidence="5">Acyl-CoA thioesterase</fullName>
    </recommendedName>
</protein>